<evidence type="ECO:0000256" key="1">
    <source>
        <dbReference type="SAM" id="Phobius"/>
    </source>
</evidence>
<proteinExistence type="predicted"/>
<feature type="transmembrane region" description="Helical" evidence="1">
    <location>
        <begin position="56"/>
        <end position="76"/>
    </location>
</feature>
<dbReference type="VEuPathDB" id="VectorBase:GAUT020911"/>
<dbReference type="Proteomes" id="UP000078200">
    <property type="component" value="Unassembled WGS sequence"/>
</dbReference>
<dbReference type="EnsemblMetazoa" id="GAUT020911-RA">
    <property type="protein sequence ID" value="GAUT020911-PA"/>
    <property type="gene ID" value="GAUT020911"/>
</dbReference>
<keyword evidence="1" id="KW-0472">Membrane</keyword>
<accession>A0A1A9UZL5</accession>
<organism evidence="2 3">
    <name type="scientific">Glossina austeni</name>
    <name type="common">Savannah tsetse fly</name>
    <dbReference type="NCBI Taxonomy" id="7395"/>
    <lineage>
        <taxon>Eukaryota</taxon>
        <taxon>Metazoa</taxon>
        <taxon>Ecdysozoa</taxon>
        <taxon>Arthropoda</taxon>
        <taxon>Hexapoda</taxon>
        <taxon>Insecta</taxon>
        <taxon>Pterygota</taxon>
        <taxon>Neoptera</taxon>
        <taxon>Endopterygota</taxon>
        <taxon>Diptera</taxon>
        <taxon>Brachycera</taxon>
        <taxon>Muscomorpha</taxon>
        <taxon>Hippoboscoidea</taxon>
        <taxon>Glossinidae</taxon>
        <taxon>Glossina</taxon>
    </lineage>
</organism>
<evidence type="ECO:0000313" key="2">
    <source>
        <dbReference type="EnsemblMetazoa" id="GAUT020911-PA"/>
    </source>
</evidence>
<keyword evidence="1" id="KW-0812">Transmembrane</keyword>
<dbReference type="AlphaFoldDB" id="A0A1A9UZL5"/>
<protein>
    <submittedName>
        <fullName evidence="2">Uncharacterized protein</fullName>
    </submittedName>
</protein>
<reference evidence="2" key="1">
    <citation type="submission" date="2020-05" db="UniProtKB">
        <authorList>
            <consortium name="EnsemblMetazoa"/>
        </authorList>
    </citation>
    <scope>IDENTIFICATION</scope>
    <source>
        <strain evidence="2">TTRI</strain>
    </source>
</reference>
<keyword evidence="3" id="KW-1185">Reference proteome</keyword>
<sequence>MIGGREKPLTFSLTFSSDKRTGRVERDKIRRSSAELLIQIIYRNTQKKKNAKFGHIYVCGVSTYTTVLLPMSLGFLRENKLNLDVVRETHSKTFWQAAQVWATKK</sequence>
<name>A0A1A9UZL5_GLOAU</name>
<keyword evidence="1" id="KW-1133">Transmembrane helix</keyword>
<evidence type="ECO:0000313" key="3">
    <source>
        <dbReference type="Proteomes" id="UP000078200"/>
    </source>
</evidence>